<sequence length="179" mass="19139">MESHVDFDLNESLKHYQDDPSAIATPEADSALVDCENDPEALTSAVINSVLNPIVDSVAENPDAIVRSSNFDTLQFLLKSPSLLPPNALSKILDLVVSGLAAEADVVHNDLEADEQESVQHHKQPLEMFAFLLQWTMAAVETKAAEKPASAPAARGKGAKSAKSKTGANKDGSWDSSMQ</sequence>
<dbReference type="Proteomes" id="UP001357485">
    <property type="component" value="Unassembled WGS sequence"/>
</dbReference>
<name>A0ABR0LK83_9PEZI</name>
<feature type="non-terminal residue" evidence="3">
    <location>
        <position position="179"/>
    </location>
</feature>
<evidence type="ECO:0000256" key="1">
    <source>
        <dbReference type="SAM" id="MobiDB-lite"/>
    </source>
</evidence>
<protein>
    <submittedName>
        <fullName evidence="3">Condensin complex non-SMC subunit Cnd1</fullName>
    </submittedName>
</protein>
<feature type="compositionally biased region" description="Low complexity" evidence="1">
    <location>
        <begin position="147"/>
        <end position="156"/>
    </location>
</feature>
<dbReference type="EMBL" id="JAVRRA010018496">
    <property type="protein sequence ID" value="KAK5188175.1"/>
    <property type="molecule type" value="Genomic_DNA"/>
</dbReference>
<accession>A0ABR0LK83</accession>
<feature type="domain" description="Condensin complex subunit 1 N-terminal" evidence="2">
    <location>
        <begin position="87"/>
        <end position="179"/>
    </location>
</feature>
<reference evidence="3 4" key="1">
    <citation type="submission" date="2023-08" db="EMBL/GenBank/DDBJ databases">
        <title>Black Yeasts Isolated from many extreme environments.</title>
        <authorList>
            <person name="Coleine C."/>
            <person name="Stajich J.E."/>
            <person name="Selbmann L."/>
        </authorList>
    </citation>
    <scope>NUCLEOTIDE SEQUENCE [LARGE SCALE GENOMIC DNA]</scope>
    <source>
        <strain evidence="3 4">CCFEE 536</strain>
    </source>
</reference>
<evidence type="ECO:0000313" key="4">
    <source>
        <dbReference type="Proteomes" id="UP001357485"/>
    </source>
</evidence>
<proteinExistence type="predicted"/>
<organism evidence="3 4">
    <name type="scientific">Cryomyces antarcticus</name>
    <dbReference type="NCBI Taxonomy" id="329879"/>
    <lineage>
        <taxon>Eukaryota</taxon>
        <taxon>Fungi</taxon>
        <taxon>Dikarya</taxon>
        <taxon>Ascomycota</taxon>
        <taxon>Pezizomycotina</taxon>
        <taxon>Dothideomycetes</taxon>
        <taxon>Dothideomycetes incertae sedis</taxon>
        <taxon>Cryomyces</taxon>
    </lineage>
</organism>
<gene>
    <name evidence="3" type="primary">cnd1_2</name>
    <name evidence="3" type="ORF">LTR16_008617</name>
</gene>
<keyword evidence="4" id="KW-1185">Reference proteome</keyword>
<comment type="caution">
    <text evidence="3">The sequence shown here is derived from an EMBL/GenBank/DDBJ whole genome shotgun (WGS) entry which is preliminary data.</text>
</comment>
<evidence type="ECO:0000313" key="3">
    <source>
        <dbReference type="EMBL" id="KAK5188175.1"/>
    </source>
</evidence>
<evidence type="ECO:0000259" key="2">
    <source>
        <dbReference type="Pfam" id="PF12922"/>
    </source>
</evidence>
<feature type="region of interest" description="Disordered" evidence="1">
    <location>
        <begin position="144"/>
        <end position="179"/>
    </location>
</feature>
<dbReference type="InterPro" id="IPR024324">
    <property type="entry name" value="Condensin_cplx_su1_N"/>
</dbReference>
<dbReference type="Pfam" id="PF12922">
    <property type="entry name" value="Cnd1_N"/>
    <property type="match status" value="1"/>
</dbReference>